<dbReference type="Proteomes" id="UP000709437">
    <property type="component" value="Unassembled WGS sequence"/>
</dbReference>
<dbReference type="Gene3D" id="1.10.3920.10">
    <property type="entry name" value="PA2201 C-terminal domain-like"/>
    <property type="match status" value="1"/>
</dbReference>
<sequence>MPLFRRNAGLRQRASEFNGRYWRSAIQVTSTNWEGRRAAVHRATDAEKRLRALRGEWHMGLKHLVVQYSAGVSVDEIGDVAESVAASYRAWVTSALSHAGPSPRLSDGNEYYISILQLLGITTGCGRDDSARTIVESVIRQGADPLFSALASAHRLALPSGSPAASTPRVARPLLAVLQRPEEADRTIQTYLTDWPTRMKSMSWMGSLERVRPGDSYGQGFIGYWAMELPAVASAIDAHLDDVVSPFLPADLL</sequence>
<protein>
    <submittedName>
        <fullName evidence="2">DUF1911 domain-containing protein</fullName>
    </submittedName>
</protein>
<dbReference type="SUPFAM" id="SSF140731">
    <property type="entry name" value="PA2201 C-terminal domain-like"/>
    <property type="match status" value="1"/>
</dbReference>
<evidence type="ECO:0000313" key="3">
    <source>
        <dbReference type="Proteomes" id="UP000709437"/>
    </source>
</evidence>
<reference evidence="2" key="1">
    <citation type="submission" date="2021-05" db="EMBL/GenBank/DDBJ databases">
        <title>Whole genome sequence of Curtobacterium flaccumfaciens pv. flaccumfaciens strain CFBP 3417.</title>
        <authorList>
            <person name="Osdaghi E."/>
            <person name="Taghouti G."/>
            <person name="Portier P."/>
            <person name="Fazliarab A."/>
            <person name="Taghavi S.M."/>
            <person name="Briand M."/>
            <person name="Le-Saux M."/>
            <person name="Jacques M.-A."/>
        </authorList>
    </citation>
    <scope>NUCLEOTIDE SEQUENCE</scope>
    <source>
        <strain evidence="2">CFBP 3417</strain>
    </source>
</reference>
<proteinExistence type="predicted"/>
<dbReference type="Pfam" id="PF08929">
    <property type="entry name" value="PoNi_C"/>
    <property type="match status" value="1"/>
</dbReference>
<feature type="domain" description="PoNi C-terminal" evidence="1">
    <location>
        <begin position="144"/>
        <end position="238"/>
    </location>
</feature>
<gene>
    <name evidence="2" type="ORF">KK103_12745</name>
</gene>
<dbReference type="InterPro" id="IPR015025">
    <property type="entry name" value="PoNi_C"/>
</dbReference>
<evidence type="ECO:0000313" key="2">
    <source>
        <dbReference type="EMBL" id="MBT1542632.1"/>
    </source>
</evidence>
<comment type="caution">
    <text evidence="2">The sequence shown here is derived from an EMBL/GenBank/DDBJ whole genome shotgun (WGS) entry which is preliminary data.</text>
</comment>
<accession>A0A9Q2ZQP2</accession>
<dbReference type="AlphaFoldDB" id="A0A9Q2ZQP2"/>
<organism evidence="2 3">
    <name type="scientific">Curtobacterium flaccumfaciens pv. flaccumfaciens</name>
    <dbReference type="NCBI Taxonomy" id="138532"/>
    <lineage>
        <taxon>Bacteria</taxon>
        <taxon>Bacillati</taxon>
        <taxon>Actinomycetota</taxon>
        <taxon>Actinomycetes</taxon>
        <taxon>Micrococcales</taxon>
        <taxon>Microbacteriaceae</taxon>
        <taxon>Curtobacterium</taxon>
    </lineage>
</organism>
<evidence type="ECO:0000259" key="1">
    <source>
        <dbReference type="Pfam" id="PF08929"/>
    </source>
</evidence>
<dbReference type="InterPro" id="IPR028983">
    <property type="entry name" value="PA2201-like_C"/>
</dbReference>
<name>A0A9Q2ZQP2_9MICO</name>
<dbReference type="EMBL" id="JAHEWX010000016">
    <property type="protein sequence ID" value="MBT1542632.1"/>
    <property type="molecule type" value="Genomic_DNA"/>
</dbReference>